<keyword evidence="1" id="KW-0472">Membrane</keyword>
<keyword evidence="1" id="KW-1133">Transmembrane helix</keyword>
<dbReference type="EMBL" id="UYRT01008388">
    <property type="protein sequence ID" value="VDK44948.1"/>
    <property type="molecule type" value="Genomic_DNA"/>
</dbReference>
<proteinExistence type="predicted"/>
<evidence type="ECO:0000313" key="2">
    <source>
        <dbReference type="EMBL" id="VDK44948.1"/>
    </source>
</evidence>
<name>A0A3P6RSN9_9BILA</name>
<gene>
    <name evidence="2" type="ORF">GPUH_LOCUS4446</name>
</gene>
<evidence type="ECO:0000256" key="1">
    <source>
        <dbReference type="SAM" id="Phobius"/>
    </source>
</evidence>
<sequence>MQEGIPNVRNQESTDMYWYAINPTTRRICKVREYRSMIVLAVAVAAGALIGICAICLCYMRHRLKQCSRHNYPQFSHIQKFDSIFLPSPPTGSSHDMLYETQMLEMPVGEDDAMMKPADARRGAGNGAMLSSNYNINNDQSYKNYSQNGLVNEATEDAMYAFHGQTRINHQ</sequence>
<feature type="transmembrane region" description="Helical" evidence="1">
    <location>
        <begin position="37"/>
        <end position="60"/>
    </location>
</feature>
<dbReference type="OrthoDB" id="5877391at2759"/>
<keyword evidence="1" id="KW-0812">Transmembrane</keyword>
<reference evidence="2 3" key="1">
    <citation type="submission" date="2018-11" db="EMBL/GenBank/DDBJ databases">
        <authorList>
            <consortium name="Pathogen Informatics"/>
        </authorList>
    </citation>
    <scope>NUCLEOTIDE SEQUENCE [LARGE SCALE GENOMIC DNA]</scope>
</reference>
<keyword evidence="3" id="KW-1185">Reference proteome</keyword>
<accession>A0A3P6RSN9</accession>
<protein>
    <submittedName>
        <fullName evidence="2">Uncharacterized protein</fullName>
    </submittedName>
</protein>
<dbReference type="Proteomes" id="UP000271098">
    <property type="component" value="Unassembled WGS sequence"/>
</dbReference>
<evidence type="ECO:0000313" key="3">
    <source>
        <dbReference type="Proteomes" id="UP000271098"/>
    </source>
</evidence>
<dbReference type="AlphaFoldDB" id="A0A3P6RSN9"/>
<organism evidence="2 3">
    <name type="scientific">Gongylonema pulchrum</name>
    <dbReference type="NCBI Taxonomy" id="637853"/>
    <lineage>
        <taxon>Eukaryota</taxon>
        <taxon>Metazoa</taxon>
        <taxon>Ecdysozoa</taxon>
        <taxon>Nematoda</taxon>
        <taxon>Chromadorea</taxon>
        <taxon>Rhabditida</taxon>
        <taxon>Spirurina</taxon>
        <taxon>Spiruromorpha</taxon>
        <taxon>Spiruroidea</taxon>
        <taxon>Gongylonematidae</taxon>
        <taxon>Gongylonema</taxon>
    </lineage>
</organism>